<name>A0ABP9WLU8_9GAMM</name>
<sequence>MRIRTLTLSILTLFAFAHGAFAGETLKVAITTPDGEQFQSLRELATTLENDDSEALVGMGNTRQYSAIRCDSAWGAVKYRVDLASGPGFRLTADDTQLRLQLLQYSVVSEDVNIAAMQVHCFDSAPKTVVHALGEITLERGRTQSQRFQLPSGYAVELHYEPSNREPGDSDPSRLEIGTNGTGGAMQTQEHTREQAAQQADAGSTEIEEG</sequence>
<evidence type="ECO:0000256" key="1">
    <source>
        <dbReference type="SAM" id="MobiDB-lite"/>
    </source>
</evidence>
<accession>A0ABP9WLU8</accession>
<reference evidence="3 4" key="1">
    <citation type="submission" date="2024-02" db="EMBL/GenBank/DDBJ databases">
        <title>Microbulbifer aestuariivivens NBRC 112533.</title>
        <authorList>
            <person name="Ichikawa N."/>
            <person name="Katano-Makiyama Y."/>
            <person name="Hidaka K."/>
        </authorList>
    </citation>
    <scope>NUCLEOTIDE SEQUENCE [LARGE SCALE GENOMIC DNA]</scope>
    <source>
        <strain evidence="3 4">NBRC 112533</strain>
    </source>
</reference>
<keyword evidence="2" id="KW-0732">Signal</keyword>
<organism evidence="3 4">
    <name type="scientific">Microbulbifer aestuariivivens</name>
    <dbReference type="NCBI Taxonomy" id="1908308"/>
    <lineage>
        <taxon>Bacteria</taxon>
        <taxon>Pseudomonadati</taxon>
        <taxon>Pseudomonadota</taxon>
        <taxon>Gammaproteobacteria</taxon>
        <taxon>Cellvibrionales</taxon>
        <taxon>Microbulbiferaceae</taxon>
        <taxon>Microbulbifer</taxon>
    </lineage>
</organism>
<feature type="signal peptide" evidence="2">
    <location>
        <begin position="1"/>
        <end position="22"/>
    </location>
</feature>
<feature type="compositionally biased region" description="Basic and acidic residues" evidence="1">
    <location>
        <begin position="159"/>
        <end position="174"/>
    </location>
</feature>
<evidence type="ECO:0000313" key="3">
    <source>
        <dbReference type="EMBL" id="GAA5524176.1"/>
    </source>
</evidence>
<keyword evidence="4" id="KW-1185">Reference proteome</keyword>
<evidence type="ECO:0000256" key="2">
    <source>
        <dbReference type="SAM" id="SignalP"/>
    </source>
</evidence>
<protein>
    <submittedName>
        <fullName evidence="3">Uncharacterized protein</fullName>
    </submittedName>
</protein>
<feature type="chain" id="PRO_5045865130" evidence="2">
    <location>
        <begin position="23"/>
        <end position="210"/>
    </location>
</feature>
<proteinExistence type="predicted"/>
<feature type="compositionally biased region" description="Polar residues" evidence="1">
    <location>
        <begin position="185"/>
        <end position="202"/>
    </location>
</feature>
<comment type="caution">
    <text evidence="3">The sequence shown here is derived from an EMBL/GenBank/DDBJ whole genome shotgun (WGS) entry which is preliminary data.</text>
</comment>
<dbReference type="EMBL" id="BAABRT010000004">
    <property type="protein sequence ID" value="GAA5524176.1"/>
    <property type="molecule type" value="Genomic_DNA"/>
</dbReference>
<gene>
    <name evidence="3" type="ORF">Maes01_00730</name>
</gene>
<feature type="region of interest" description="Disordered" evidence="1">
    <location>
        <begin position="159"/>
        <end position="210"/>
    </location>
</feature>
<dbReference type="RefSeq" id="WP_345548958.1">
    <property type="nucleotide sequence ID" value="NZ_BAABRT010000004.1"/>
</dbReference>
<evidence type="ECO:0000313" key="4">
    <source>
        <dbReference type="Proteomes" id="UP001408594"/>
    </source>
</evidence>
<dbReference type="Proteomes" id="UP001408594">
    <property type="component" value="Unassembled WGS sequence"/>
</dbReference>